<evidence type="ECO:0000256" key="2">
    <source>
        <dbReference type="SAM" id="SignalP"/>
    </source>
</evidence>
<evidence type="ECO:0008006" key="5">
    <source>
        <dbReference type="Google" id="ProtNLM"/>
    </source>
</evidence>
<dbReference type="Pfam" id="PF13630">
    <property type="entry name" value="SdpI"/>
    <property type="match status" value="1"/>
</dbReference>
<feature type="chain" id="PRO_5029495777" description="SdpI family protein" evidence="2">
    <location>
        <begin position="23"/>
        <end position="156"/>
    </location>
</feature>
<keyword evidence="1" id="KW-0812">Transmembrane</keyword>
<proteinExistence type="predicted"/>
<protein>
    <recommendedName>
        <fullName evidence="5">SdpI family protein</fullName>
    </recommendedName>
</protein>
<dbReference type="AlphaFoldDB" id="A0A7K1FMC1"/>
<keyword evidence="1" id="KW-1133">Transmembrane helix</keyword>
<keyword evidence="1" id="KW-0472">Membrane</keyword>
<feature type="transmembrane region" description="Helical" evidence="1">
    <location>
        <begin position="64"/>
        <end position="82"/>
    </location>
</feature>
<evidence type="ECO:0000256" key="1">
    <source>
        <dbReference type="SAM" id="Phobius"/>
    </source>
</evidence>
<dbReference type="InterPro" id="IPR025962">
    <property type="entry name" value="SdpI/YhfL"/>
</dbReference>
<sequence>MNSPLALTIPLAVVLMVVAAGAATVAHGGWNGSLRREGRLGVRTRAAVASDHAFETANKVAAPIYGGAAGVALTVGLLVLVLPMNTVGIVVVGLLGLVAVVVLTAAAAATGERVARTLPVPARRATGAGAGCGGCACGGGGCAGLTRTSDTGTATV</sequence>
<dbReference type="Proteomes" id="UP000460221">
    <property type="component" value="Unassembled WGS sequence"/>
</dbReference>
<gene>
    <name evidence="3" type="ORF">GIS00_15295</name>
</gene>
<reference evidence="3 4" key="1">
    <citation type="submission" date="2019-11" db="EMBL/GenBank/DDBJ databases">
        <authorList>
            <person name="Jiang L.-Q."/>
        </authorList>
    </citation>
    <scope>NUCLEOTIDE SEQUENCE [LARGE SCALE GENOMIC DNA]</scope>
    <source>
        <strain evidence="3 4">YIM 132087</strain>
    </source>
</reference>
<accession>A0A7K1FMC1</accession>
<feature type="signal peptide" evidence="2">
    <location>
        <begin position="1"/>
        <end position="22"/>
    </location>
</feature>
<keyword evidence="2" id="KW-0732">Signal</keyword>
<feature type="transmembrane region" description="Helical" evidence="1">
    <location>
        <begin position="89"/>
        <end position="109"/>
    </location>
</feature>
<evidence type="ECO:0000313" key="4">
    <source>
        <dbReference type="Proteomes" id="UP000460221"/>
    </source>
</evidence>
<dbReference type="EMBL" id="WLYK01000005">
    <property type="protein sequence ID" value="MTD15307.1"/>
    <property type="molecule type" value="Genomic_DNA"/>
</dbReference>
<keyword evidence="4" id="KW-1185">Reference proteome</keyword>
<evidence type="ECO:0000313" key="3">
    <source>
        <dbReference type="EMBL" id="MTD15307.1"/>
    </source>
</evidence>
<name>A0A7K1FMC1_9ACTN</name>
<organism evidence="3 4">
    <name type="scientific">Nakamurella alba</name>
    <dbReference type="NCBI Taxonomy" id="2665158"/>
    <lineage>
        <taxon>Bacteria</taxon>
        <taxon>Bacillati</taxon>
        <taxon>Actinomycetota</taxon>
        <taxon>Actinomycetes</taxon>
        <taxon>Nakamurellales</taxon>
        <taxon>Nakamurellaceae</taxon>
        <taxon>Nakamurella</taxon>
    </lineage>
</organism>
<dbReference type="RefSeq" id="WP_154769246.1">
    <property type="nucleotide sequence ID" value="NZ_WLYK01000005.1"/>
</dbReference>
<comment type="caution">
    <text evidence="3">The sequence shown here is derived from an EMBL/GenBank/DDBJ whole genome shotgun (WGS) entry which is preliminary data.</text>
</comment>